<evidence type="ECO:0000313" key="1">
    <source>
        <dbReference type="EMBL" id="KAJ7300661.1"/>
    </source>
</evidence>
<proteinExistence type="predicted"/>
<reference evidence="1" key="1">
    <citation type="submission" date="2023-03" db="EMBL/GenBank/DDBJ databases">
        <title>Massive genome expansion in bonnet fungi (Mycena s.s.) driven by repeated elements and novel gene families across ecological guilds.</title>
        <authorList>
            <consortium name="Lawrence Berkeley National Laboratory"/>
            <person name="Harder C.B."/>
            <person name="Miyauchi S."/>
            <person name="Viragh M."/>
            <person name="Kuo A."/>
            <person name="Thoen E."/>
            <person name="Andreopoulos B."/>
            <person name="Lu D."/>
            <person name="Skrede I."/>
            <person name="Drula E."/>
            <person name="Henrissat B."/>
            <person name="Morin E."/>
            <person name="Kohler A."/>
            <person name="Barry K."/>
            <person name="LaButti K."/>
            <person name="Morin E."/>
            <person name="Salamov A."/>
            <person name="Lipzen A."/>
            <person name="Mereny Z."/>
            <person name="Hegedus B."/>
            <person name="Baldrian P."/>
            <person name="Stursova M."/>
            <person name="Weitz H."/>
            <person name="Taylor A."/>
            <person name="Grigoriev I.V."/>
            <person name="Nagy L.G."/>
            <person name="Martin F."/>
            <person name="Kauserud H."/>
        </authorList>
    </citation>
    <scope>NUCLEOTIDE SEQUENCE</scope>
    <source>
        <strain evidence="1">CBHHK002</strain>
    </source>
</reference>
<evidence type="ECO:0000313" key="2">
    <source>
        <dbReference type="Proteomes" id="UP001218218"/>
    </source>
</evidence>
<dbReference type="AlphaFoldDB" id="A0AAD6YWN0"/>
<protein>
    <submittedName>
        <fullName evidence="1">Uncharacterized protein</fullName>
    </submittedName>
</protein>
<dbReference type="Proteomes" id="UP001218218">
    <property type="component" value="Unassembled WGS sequence"/>
</dbReference>
<organism evidence="1 2">
    <name type="scientific">Mycena albidolilacea</name>
    <dbReference type="NCBI Taxonomy" id="1033008"/>
    <lineage>
        <taxon>Eukaryota</taxon>
        <taxon>Fungi</taxon>
        <taxon>Dikarya</taxon>
        <taxon>Basidiomycota</taxon>
        <taxon>Agaricomycotina</taxon>
        <taxon>Agaricomycetes</taxon>
        <taxon>Agaricomycetidae</taxon>
        <taxon>Agaricales</taxon>
        <taxon>Marasmiineae</taxon>
        <taxon>Mycenaceae</taxon>
        <taxon>Mycena</taxon>
    </lineage>
</organism>
<comment type="caution">
    <text evidence="1">The sequence shown here is derived from an EMBL/GenBank/DDBJ whole genome shotgun (WGS) entry which is preliminary data.</text>
</comment>
<keyword evidence="2" id="KW-1185">Reference proteome</keyword>
<gene>
    <name evidence="1" type="ORF">DFH08DRAFT_979463</name>
</gene>
<name>A0AAD6YWN0_9AGAR</name>
<sequence length="215" mass="23449">MPLKGKGTSLKEEDFIFRAERTEVQCRVCNAGLPGERRVWILAKNGIRHLASDGHKNVVDQVESAQQIQENLDSQRHTAQNVRIRVTQIPAPIVERPSVGAPHSAAELDIWAEYEQTGGLFTAGDEEEDVGVVRRGLARRVGVFGLLGPEGAAERLGFDGDEAISKDLLQIEAEDDFLAEIMANAGGCRVSSWFSSKCGNRFAFTSIGATNATER</sequence>
<dbReference type="EMBL" id="JARIHO010000157">
    <property type="protein sequence ID" value="KAJ7300661.1"/>
    <property type="molecule type" value="Genomic_DNA"/>
</dbReference>
<accession>A0AAD6YWN0</accession>